<dbReference type="EMBL" id="JAAVJC010000179">
    <property type="protein sequence ID" value="NJQ16671.1"/>
    <property type="molecule type" value="Genomic_DNA"/>
</dbReference>
<comment type="caution">
    <text evidence="3">The sequence shown here is derived from an EMBL/GenBank/DDBJ whole genome shotgun (WGS) entry which is preliminary data.</text>
</comment>
<accession>A0ABX1CC41</accession>
<gene>
    <name evidence="3" type="ORF">HCN52_17470</name>
</gene>
<dbReference type="SUPFAM" id="SSF49785">
    <property type="entry name" value="Galactose-binding domain-like"/>
    <property type="match status" value="1"/>
</dbReference>
<evidence type="ECO:0000256" key="2">
    <source>
        <dbReference type="SAM" id="Phobius"/>
    </source>
</evidence>
<keyword evidence="2" id="KW-0812">Transmembrane</keyword>
<keyword evidence="2" id="KW-1133">Transmembrane helix</keyword>
<evidence type="ECO:0000313" key="4">
    <source>
        <dbReference type="Proteomes" id="UP000727056"/>
    </source>
</evidence>
<keyword evidence="2" id="KW-0472">Membrane</keyword>
<dbReference type="RefSeq" id="WP_168089387.1">
    <property type="nucleotide sequence ID" value="NZ_JAAVJC010000179.1"/>
</dbReference>
<keyword evidence="4" id="KW-1185">Reference proteome</keyword>
<organism evidence="3 4">
    <name type="scientific">Streptomyces bohaiensis</name>
    <dbReference type="NCBI Taxonomy" id="1431344"/>
    <lineage>
        <taxon>Bacteria</taxon>
        <taxon>Bacillati</taxon>
        <taxon>Actinomycetota</taxon>
        <taxon>Actinomycetes</taxon>
        <taxon>Kitasatosporales</taxon>
        <taxon>Streptomycetaceae</taxon>
        <taxon>Streptomyces</taxon>
    </lineage>
</organism>
<evidence type="ECO:0000256" key="1">
    <source>
        <dbReference type="SAM" id="MobiDB-lite"/>
    </source>
</evidence>
<dbReference type="InterPro" id="IPR008979">
    <property type="entry name" value="Galactose-bd-like_sf"/>
</dbReference>
<dbReference type="InterPro" id="IPR057561">
    <property type="entry name" value="NADase_transloc"/>
</dbReference>
<feature type="region of interest" description="Disordered" evidence="1">
    <location>
        <begin position="26"/>
        <end position="49"/>
    </location>
</feature>
<proteinExistence type="predicted"/>
<dbReference type="NCBIfam" id="NF047619">
    <property type="entry name" value="NADase_discoid"/>
    <property type="match status" value="1"/>
</dbReference>
<evidence type="ECO:0000313" key="3">
    <source>
        <dbReference type="EMBL" id="NJQ16671.1"/>
    </source>
</evidence>
<dbReference type="Proteomes" id="UP000727056">
    <property type="component" value="Unassembled WGS sequence"/>
</dbReference>
<feature type="transmembrane region" description="Helical" evidence="2">
    <location>
        <begin position="116"/>
        <end position="134"/>
    </location>
</feature>
<dbReference type="Gene3D" id="2.60.120.260">
    <property type="entry name" value="Galactose-binding domain-like"/>
    <property type="match status" value="1"/>
</dbReference>
<name>A0ABX1CC41_9ACTN</name>
<reference evidence="3 4" key="1">
    <citation type="submission" date="2020-03" db="EMBL/GenBank/DDBJ databases">
        <title>Draft genome of Streptomyces sp. ventii, isolated from the Axial Seamount in the Pacific Ocean, and resequencing of the two type strains Streptomyces lonarensis strain NCL 716 and Streptomyces bohaiensis strain 11A07.</title>
        <authorList>
            <person name="Loughran R.M."/>
            <person name="Pfannmuller K.M."/>
            <person name="Wasson B.J."/>
            <person name="Deadmond M.C."/>
            <person name="Paddock B.E."/>
            <person name="Koyack M.J."/>
            <person name="Gallegos D.A."/>
            <person name="Mitchell E.A."/>
            <person name="Ushijima B."/>
            <person name="Saw J.H."/>
            <person name="Mcphail K.L."/>
            <person name="Videau P."/>
        </authorList>
    </citation>
    <scope>NUCLEOTIDE SEQUENCE [LARGE SCALE GENOMIC DNA]</scope>
    <source>
        <strain evidence="3 4">11A07</strain>
    </source>
</reference>
<protein>
    <submittedName>
        <fullName evidence="3">Discoidin domain-containing protein</fullName>
    </submittedName>
</protein>
<sequence>MADRARNLLIPVAEPPAPVHEGVRPALPGKPAPMPLRSKGPGAEPGIEGGDPCGWCGTPNRPDRYYCARCAMSLDTVDRDDDPAPLPWWRRLFGRDDKRLHWAGERPRIRRTCASLVRWIAFGAIGLLVVTGLFKLPAAISATQDHFAVRIPVTHDQVGASRSYDGNPPEHAFDLVSDSWWGPGVSGAGKDEWLQVDFDRATSVLDLVITPGESTRAGDLGNSAQPRRMEVLVTAMDDSSFSREIELSKGAGPQQVPFRAHDVRSIRFTIVSAYGADPDKQVAIAEIELFGPSGSYGRR</sequence>